<proteinExistence type="predicted"/>
<dbReference type="AlphaFoldDB" id="A0A8J2X5R7"/>
<organism evidence="2 3">
    <name type="scientific">Pelagomonas calceolata</name>
    <dbReference type="NCBI Taxonomy" id="35677"/>
    <lineage>
        <taxon>Eukaryota</taxon>
        <taxon>Sar</taxon>
        <taxon>Stramenopiles</taxon>
        <taxon>Ochrophyta</taxon>
        <taxon>Pelagophyceae</taxon>
        <taxon>Pelagomonadales</taxon>
        <taxon>Pelagomonadaceae</taxon>
        <taxon>Pelagomonas</taxon>
    </lineage>
</organism>
<sequence>MVNCCCSAGKCGCCGDTKSCSEWFRKKRGCHVALISIMWILGFIIAALMGVMWRGGPVIWTIMGVIGALACMLFSGGGACMGCMCANDIAREDDGGGAKVAEGGAPPVAEVDLEAAEPAVAEEPAAAEEQ</sequence>
<evidence type="ECO:0000256" key="1">
    <source>
        <dbReference type="SAM" id="Phobius"/>
    </source>
</evidence>
<accession>A0A8J2X5R7</accession>
<dbReference type="EMBL" id="CAKKNE010000005">
    <property type="protein sequence ID" value="CAH0376586.1"/>
    <property type="molecule type" value="Genomic_DNA"/>
</dbReference>
<evidence type="ECO:0000313" key="3">
    <source>
        <dbReference type="Proteomes" id="UP000789595"/>
    </source>
</evidence>
<reference evidence="2" key="1">
    <citation type="submission" date="2021-11" db="EMBL/GenBank/DDBJ databases">
        <authorList>
            <consortium name="Genoscope - CEA"/>
            <person name="William W."/>
        </authorList>
    </citation>
    <scope>NUCLEOTIDE SEQUENCE</scope>
</reference>
<dbReference type="Proteomes" id="UP000789595">
    <property type="component" value="Unassembled WGS sequence"/>
</dbReference>
<feature type="transmembrane region" description="Helical" evidence="1">
    <location>
        <begin position="32"/>
        <end position="53"/>
    </location>
</feature>
<keyword evidence="1" id="KW-0472">Membrane</keyword>
<protein>
    <submittedName>
        <fullName evidence="2">Uncharacterized protein</fullName>
    </submittedName>
</protein>
<keyword evidence="1" id="KW-0812">Transmembrane</keyword>
<name>A0A8J2X5R7_9STRA</name>
<feature type="transmembrane region" description="Helical" evidence="1">
    <location>
        <begin position="59"/>
        <end position="81"/>
    </location>
</feature>
<keyword evidence="1" id="KW-1133">Transmembrane helix</keyword>
<comment type="caution">
    <text evidence="2">The sequence shown here is derived from an EMBL/GenBank/DDBJ whole genome shotgun (WGS) entry which is preliminary data.</text>
</comment>
<evidence type="ECO:0000313" key="2">
    <source>
        <dbReference type="EMBL" id="CAH0376586.1"/>
    </source>
</evidence>
<keyword evidence="3" id="KW-1185">Reference proteome</keyword>
<gene>
    <name evidence="2" type="ORF">PECAL_5P11850</name>
</gene>